<keyword evidence="3" id="KW-1185">Reference proteome</keyword>
<sequence>MCERDGAKKKIERERKKGERKSSKKKKKKTARDMYRVRECRVRSCVQRANVQREEGRRLRERAAMKVTQVKNYFDFRNAEGTRGSQRGRNVACRARTEEIISYGRKRVLRFHRYRRDSQRELLY</sequence>
<accession>A0AAW2FMH7</accession>
<protein>
    <submittedName>
        <fullName evidence="2">Uncharacterized protein</fullName>
    </submittedName>
</protein>
<name>A0AAW2FMH7_9HYME</name>
<dbReference type="AlphaFoldDB" id="A0AAW2FMH7"/>
<proteinExistence type="predicted"/>
<dbReference type="EMBL" id="JADYXP020000010">
    <property type="protein sequence ID" value="KAL0115591.1"/>
    <property type="molecule type" value="Genomic_DNA"/>
</dbReference>
<gene>
    <name evidence="2" type="ORF">PUN28_010836</name>
</gene>
<evidence type="ECO:0000313" key="3">
    <source>
        <dbReference type="Proteomes" id="UP001430953"/>
    </source>
</evidence>
<evidence type="ECO:0000256" key="1">
    <source>
        <dbReference type="SAM" id="MobiDB-lite"/>
    </source>
</evidence>
<feature type="region of interest" description="Disordered" evidence="1">
    <location>
        <begin position="1"/>
        <end position="34"/>
    </location>
</feature>
<reference evidence="2 3" key="1">
    <citation type="submission" date="2023-03" db="EMBL/GenBank/DDBJ databases">
        <title>High recombination rates correlate with genetic variation in Cardiocondyla obscurior ants.</title>
        <authorList>
            <person name="Errbii M."/>
        </authorList>
    </citation>
    <scope>NUCLEOTIDE SEQUENCE [LARGE SCALE GENOMIC DNA]</scope>
    <source>
        <strain evidence="2">Alpha-2009</strain>
        <tissue evidence="2">Whole body</tissue>
    </source>
</reference>
<dbReference type="Proteomes" id="UP001430953">
    <property type="component" value="Unassembled WGS sequence"/>
</dbReference>
<feature type="compositionally biased region" description="Basic and acidic residues" evidence="1">
    <location>
        <begin position="1"/>
        <end position="21"/>
    </location>
</feature>
<organism evidence="2 3">
    <name type="scientific">Cardiocondyla obscurior</name>
    <dbReference type="NCBI Taxonomy" id="286306"/>
    <lineage>
        <taxon>Eukaryota</taxon>
        <taxon>Metazoa</taxon>
        <taxon>Ecdysozoa</taxon>
        <taxon>Arthropoda</taxon>
        <taxon>Hexapoda</taxon>
        <taxon>Insecta</taxon>
        <taxon>Pterygota</taxon>
        <taxon>Neoptera</taxon>
        <taxon>Endopterygota</taxon>
        <taxon>Hymenoptera</taxon>
        <taxon>Apocrita</taxon>
        <taxon>Aculeata</taxon>
        <taxon>Formicoidea</taxon>
        <taxon>Formicidae</taxon>
        <taxon>Myrmicinae</taxon>
        <taxon>Cardiocondyla</taxon>
    </lineage>
</organism>
<comment type="caution">
    <text evidence="2">The sequence shown here is derived from an EMBL/GenBank/DDBJ whole genome shotgun (WGS) entry which is preliminary data.</text>
</comment>
<evidence type="ECO:0000313" key="2">
    <source>
        <dbReference type="EMBL" id="KAL0115591.1"/>
    </source>
</evidence>